<dbReference type="PANTHER" id="PTHR12147:SF56">
    <property type="entry name" value="AMINOPEPTIDASE YDR415C-RELATED"/>
    <property type="match status" value="1"/>
</dbReference>
<feature type="signal peptide" evidence="15">
    <location>
        <begin position="1"/>
        <end position="15"/>
    </location>
</feature>
<keyword evidence="6 15" id="KW-0732">Signal</keyword>
<dbReference type="PANTHER" id="PTHR12147">
    <property type="entry name" value="METALLOPEPTIDASE M28 FAMILY MEMBER"/>
    <property type="match status" value="1"/>
</dbReference>
<evidence type="ECO:0000256" key="1">
    <source>
        <dbReference type="ARBA" id="ARBA00001947"/>
    </source>
</evidence>
<evidence type="ECO:0000313" key="18">
    <source>
        <dbReference type="Proteomes" id="UP000285146"/>
    </source>
</evidence>
<feature type="domain" description="Peptidase M28" evidence="16">
    <location>
        <begin position="133"/>
        <end position="349"/>
    </location>
</feature>
<accession>A0A423WX00</accession>
<comment type="cofactor">
    <cofactor evidence="1">
        <name>Zn(2+)</name>
        <dbReference type="ChEBI" id="CHEBI:29105"/>
    </cofactor>
</comment>
<protein>
    <recommendedName>
        <fullName evidence="14">Peptide hydrolase</fullName>
        <ecNumber evidence="14">3.4.-.-</ecNumber>
    </recommendedName>
</protein>
<evidence type="ECO:0000256" key="6">
    <source>
        <dbReference type="ARBA" id="ARBA00022729"/>
    </source>
</evidence>
<dbReference type="GO" id="GO:0008235">
    <property type="term" value="F:metalloexopeptidase activity"/>
    <property type="evidence" value="ECO:0007669"/>
    <property type="project" value="InterPro"/>
</dbReference>
<keyword evidence="10" id="KW-1015">Disulfide bond</keyword>
<evidence type="ECO:0000256" key="13">
    <source>
        <dbReference type="ARBA" id="ARBA00043962"/>
    </source>
</evidence>
<keyword evidence="8 14" id="KW-0862">Zinc</keyword>
<gene>
    <name evidence="17" type="ORF">VPNG_06067</name>
</gene>
<keyword evidence="11" id="KW-0325">Glycoprotein</keyword>
<dbReference type="InParanoid" id="A0A423WX00"/>
<evidence type="ECO:0000313" key="17">
    <source>
        <dbReference type="EMBL" id="ROW08020.1"/>
    </source>
</evidence>
<dbReference type="SUPFAM" id="SSF53187">
    <property type="entry name" value="Zn-dependent exopeptidases"/>
    <property type="match status" value="1"/>
</dbReference>
<sequence length="358" mass="39524">MRLLSLLSLTGLAGALVPPCHPDLGPEFCPSSHVLRQEHEQLYEEFRQENPATFPSYMSQSEVLEEKLFPLLKKARIERDLYDYTDPERLKSRHCQSRFGLLAQEWILHKVDKANVPSANVELVRNKSPQKSVVVTIPGRTSHTVAVGAHLDSVNHRDRFADSFDNMTAPGADDNGSGSVVLLEVLRAVLSHVATVGVLHNGIQFHWYAAEEVGLWGSKQVFAGMREESFPLRAMLNLDMVGYPGGGIDKIGVQQSHVDKNLTAFVTALVDTYSNATAGNITCGYPCSDHASAWLNNYSSAMIGESAYIKGDPDSPSSNPFIHSAEDTIENSIDFDYMMEFAKLALAFVVELGEYSFE</sequence>
<dbReference type="InterPro" id="IPR045175">
    <property type="entry name" value="M28_fam"/>
</dbReference>
<evidence type="ECO:0000256" key="3">
    <source>
        <dbReference type="ARBA" id="ARBA00022438"/>
    </source>
</evidence>
<dbReference type="Proteomes" id="UP000285146">
    <property type="component" value="Unassembled WGS sequence"/>
</dbReference>
<evidence type="ECO:0000259" key="16">
    <source>
        <dbReference type="Pfam" id="PF04389"/>
    </source>
</evidence>
<dbReference type="EC" id="3.4.-.-" evidence="14"/>
<comment type="function">
    <text evidence="12">Extracellular aminopeptidase that allows assimilation of proteinaceous substrates.</text>
</comment>
<dbReference type="InterPro" id="IPR007484">
    <property type="entry name" value="Peptidase_M28"/>
</dbReference>
<dbReference type="EMBL" id="LKEB01000036">
    <property type="protein sequence ID" value="ROW08020.1"/>
    <property type="molecule type" value="Genomic_DNA"/>
</dbReference>
<keyword evidence="18" id="KW-1185">Reference proteome</keyword>
<comment type="similarity">
    <text evidence="13">Belongs to the peptidase M28 family. M28E subfamily.</text>
</comment>
<keyword evidence="9" id="KW-0865">Zymogen</keyword>
<dbReference type="OrthoDB" id="2214at2759"/>
<keyword evidence="7 14" id="KW-0378">Hydrolase</keyword>
<dbReference type="GO" id="GO:0046872">
    <property type="term" value="F:metal ion binding"/>
    <property type="evidence" value="ECO:0007669"/>
    <property type="project" value="UniProtKB-KW"/>
</dbReference>
<dbReference type="AlphaFoldDB" id="A0A423WX00"/>
<dbReference type="GO" id="GO:0004177">
    <property type="term" value="F:aminopeptidase activity"/>
    <property type="evidence" value="ECO:0007669"/>
    <property type="project" value="UniProtKB-KW"/>
</dbReference>
<proteinExistence type="inferred from homology"/>
<keyword evidence="5 14" id="KW-0479">Metal-binding</keyword>
<evidence type="ECO:0000256" key="5">
    <source>
        <dbReference type="ARBA" id="ARBA00022723"/>
    </source>
</evidence>
<evidence type="ECO:0000256" key="12">
    <source>
        <dbReference type="ARBA" id="ARBA00043843"/>
    </source>
</evidence>
<organism evidence="17 18">
    <name type="scientific">Cytospora leucostoma</name>
    <dbReference type="NCBI Taxonomy" id="1230097"/>
    <lineage>
        <taxon>Eukaryota</taxon>
        <taxon>Fungi</taxon>
        <taxon>Dikarya</taxon>
        <taxon>Ascomycota</taxon>
        <taxon>Pezizomycotina</taxon>
        <taxon>Sordariomycetes</taxon>
        <taxon>Sordariomycetidae</taxon>
        <taxon>Diaporthales</taxon>
        <taxon>Cytosporaceae</taxon>
        <taxon>Cytospora</taxon>
    </lineage>
</organism>
<reference evidence="17 18" key="1">
    <citation type="submission" date="2015-09" db="EMBL/GenBank/DDBJ databases">
        <title>Host preference determinants of Valsa canker pathogens revealed by comparative genomics.</title>
        <authorList>
            <person name="Yin Z."/>
            <person name="Huang L."/>
        </authorList>
    </citation>
    <scope>NUCLEOTIDE SEQUENCE [LARGE SCALE GENOMIC DNA]</scope>
    <source>
        <strain evidence="17 18">SXYLt</strain>
    </source>
</reference>
<keyword evidence="4 14" id="KW-0645">Protease</keyword>
<keyword evidence="3" id="KW-0031">Aminopeptidase</keyword>
<evidence type="ECO:0000256" key="4">
    <source>
        <dbReference type="ARBA" id="ARBA00022670"/>
    </source>
</evidence>
<dbReference type="Gene3D" id="3.40.630.10">
    <property type="entry name" value="Zn peptidases"/>
    <property type="match status" value="1"/>
</dbReference>
<evidence type="ECO:0000256" key="9">
    <source>
        <dbReference type="ARBA" id="ARBA00023145"/>
    </source>
</evidence>
<dbReference type="GO" id="GO:0006508">
    <property type="term" value="P:proteolysis"/>
    <property type="evidence" value="ECO:0007669"/>
    <property type="project" value="UniProtKB-KW"/>
</dbReference>
<evidence type="ECO:0000256" key="7">
    <source>
        <dbReference type="ARBA" id="ARBA00022801"/>
    </source>
</evidence>
<evidence type="ECO:0000256" key="15">
    <source>
        <dbReference type="SAM" id="SignalP"/>
    </source>
</evidence>
<feature type="chain" id="PRO_5019571221" description="Peptide hydrolase" evidence="15">
    <location>
        <begin position="16"/>
        <end position="358"/>
    </location>
</feature>
<evidence type="ECO:0000256" key="10">
    <source>
        <dbReference type="ARBA" id="ARBA00023157"/>
    </source>
</evidence>
<dbReference type="STRING" id="1230097.A0A423WX00"/>
<dbReference type="Pfam" id="PF04389">
    <property type="entry name" value="Peptidase_M28"/>
    <property type="match status" value="1"/>
</dbReference>
<comment type="caution">
    <text evidence="17">The sequence shown here is derived from an EMBL/GenBank/DDBJ whole genome shotgun (WGS) entry which is preliminary data.</text>
</comment>
<name>A0A423WX00_9PEZI</name>
<evidence type="ECO:0000256" key="11">
    <source>
        <dbReference type="ARBA" id="ARBA00023180"/>
    </source>
</evidence>
<evidence type="ECO:0000256" key="2">
    <source>
        <dbReference type="ARBA" id="ARBA00011245"/>
    </source>
</evidence>
<evidence type="ECO:0000256" key="14">
    <source>
        <dbReference type="RuleBase" id="RU361240"/>
    </source>
</evidence>
<comment type="subunit">
    <text evidence="2">Monomer.</text>
</comment>
<evidence type="ECO:0000256" key="8">
    <source>
        <dbReference type="ARBA" id="ARBA00022833"/>
    </source>
</evidence>